<dbReference type="EMBL" id="JAMXLY010000012">
    <property type="protein sequence ID" value="MCO6025163.1"/>
    <property type="molecule type" value="Genomic_DNA"/>
</dbReference>
<evidence type="ECO:0000313" key="2">
    <source>
        <dbReference type="Proteomes" id="UP001204015"/>
    </source>
</evidence>
<comment type="caution">
    <text evidence="1">The sequence shown here is derived from an EMBL/GenBank/DDBJ whole genome shotgun (WGS) entry which is preliminary data.</text>
</comment>
<organism evidence="1 2">
    <name type="scientific">Segatella cerevisiae</name>
    <dbReference type="NCBI Taxonomy" id="2053716"/>
    <lineage>
        <taxon>Bacteria</taxon>
        <taxon>Pseudomonadati</taxon>
        <taxon>Bacteroidota</taxon>
        <taxon>Bacteroidia</taxon>
        <taxon>Bacteroidales</taxon>
        <taxon>Prevotellaceae</taxon>
        <taxon>Segatella</taxon>
    </lineage>
</organism>
<sequence>MLSMLAFILFGISMHAQEKGIVIRNDSGVENHIIFGSSFIDALHDFQQLWGPPESRDSVSVLYVNKTFQGIKFDKIELGFQRVDSLGLFNQARFYRTCPNKIQAIRQMKTLADRLGEIYPVSYDEEEDGTPFYKGGCAPTGMDDLFTIFVAPCKGKWTCQLRYGAFRYVHVPV</sequence>
<accession>A0ABT1BVP1</accession>
<protein>
    <submittedName>
        <fullName evidence="1">Uncharacterized protein</fullName>
    </submittedName>
</protein>
<gene>
    <name evidence="1" type="ORF">NG821_04800</name>
</gene>
<reference evidence="1 2" key="1">
    <citation type="submission" date="2022-06" db="EMBL/GenBank/DDBJ databases">
        <title>A taxonomic note on the genus Prevotella: Description of four novel genera and emended description of the genera Hallella and Xylanibacter.</title>
        <authorList>
            <person name="Hitch T.C.A."/>
        </authorList>
    </citation>
    <scope>NUCLEOTIDE SEQUENCE [LARGE SCALE GENOMIC DNA]</scope>
    <source>
        <strain evidence="1 2">DSM 100619</strain>
    </source>
</reference>
<evidence type="ECO:0000313" key="1">
    <source>
        <dbReference type="EMBL" id="MCO6025163.1"/>
    </source>
</evidence>
<keyword evidence="2" id="KW-1185">Reference proteome</keyword>
<proteinExistence type="predicted"/>
<dbReference type="Proteomes" id="UP001204015">
    <property type="component" value="Unassembled WGS sequence"/>
</dbReference>
<name>A0ABT1BVP1_9BACT</name>